<name>A0ABS7A5H9_9PROT</name>
<dbReference type="SUPFAM" id="SSF56112">
    <property type="entry name" value="Protein kinase-like (PK-like)"/>
    <property type="match status" value="1"/>
</dbReference>
<dbReference type="RefSeq" id="WP_219762174.1">
    <property type="nucleotide sequence ID" value="NZ_JAHYBZ010000002.1"/>
</dbReference>
<accession>A0ABS7A5H9</accession>
<dbReference type="InterPro" id="IPR050249">
    <property type="entry name" value="Pseudomonas-type_ThrB"/>
</dbReference>
<dbReference type="Pfam" id="PF01636">
    <property type="entry name" value="APH"/>
    <property type="match status" value="1"/>
</dbReference>
<dbReference type="InterPro" id="IPR011009">
    <property type="entry name" value="Kinase-like_dom_sf"/>
</dbReference>
<dbReference type="Proteomes" id="UP001196565">
    <property type="component" value="Unassembled WGS sequence"/>
</dbReference>
<dbReference type="PANTHER" id="PTHR21064:SF6">
    <property type="entry name" value="AMINOGLYCOSIDE PHOSPHOTRANSFERASE DOMAIN-CONTAINING PROTEIN"/>
    <property type="match status" value="1"/>
</dbReference>
<comment type="caution">
    <text evidence="3">The sequence shown here is derived from an EMBL/GenBank/DDBJ whole genome shotgun (WGS) entry which is preliminary data.</text>
</comment>
<reference evidence="3 4" key="1">
    <citation type="submission" date="2021-07" db="EMBL/GenBank/DDBJ databases">
        <authorList>
            <person name="So Y."/>
        </authorList>
    </citation>
    <scope>NUCLEOTIDE SEQUENCE [LARGE SCALE GENOMIC DNA]</scope>
    <source>
        <strain evidence="3 4">HJA6</strain>
    </source>
</reference>
<keyword evidence="4" id="KW-1185">Reference proteome</keyword>
<sequence>MTAEIGEAYEPAARVALAGFGIEAAALRFVHLSENVTFRVTDARDGSRLVLRLHRPGYHDIAALRSEHLWTRALVQAGIAAPEPLLTPGGESFVEVPVGGSETRWAGLARWVEGELLSEILDRDPASRAEHLRQLGAIMAAMHNQASAWTPPPGFRRHRMDADGLMGPAPFWGPFWDQRLLTAAERAMLLDLRDRLHAALRRLGEAPERFSLIHADLHPHNVLIDGGRAAVIDFDDAGFGWHLYDLAAALIGYQDRPDFAAIQLACIEGYRSVRALPDAELALLPMFLLMRGMAYLGWCHQRPELATAATLQSRKARVCAVAPGFVILV</sequence>
<evidence type="ECO:0000256" key="1">
    <source>
        <dbReference type="ARBA" id="ARBA00038240"/>
    </source>
</evidence>
<evidence type="ECO:0000313" key="4">
    <source>
        <dbReference type="Proteomes" id="UP001196565"/>
    </source>
</evidence>
<protein>
    <submittedName>
        <fullName evidence="3">Phosphotransferase</fullName>
    </submittedName>
</protein>
<organism evidence="3 4">
    <name type="scientific">Roseomonas alba</name>
    <dbReference type="NCBI Taxonomy" id="2846776"/>
    <lineage>
        <taxon>Bacteria</taxon>
        <taxon>Pseudomonadati</taxon>
        <taxon>Pseudomonadota</taxon>
        <taxon>Alphaproteobacteria</taxon>
        <taxon>Acetobacterales</taxon>
        <taxon>Roseomonadaceae</taxon>
        <taxon>Roseomonas</taxon>
    </lineage>
</organism>
<evidence type="ECO:0000313" key="3">
    <source>
        <dbReference type="EMBL" id="MBW6397572.1"/>
    </source>
</evidence>
<dbReference type="EMBL" id="JAHYBZ010000002">
    <property type="protein sequence ID" value="MBW6397572.1"/>
    <property type="molecule type" value="Genomic_DNA"/>
</dbReference>
<proteinExistence type="inferred from homology"/>
<dbReference type="InterPro" id="IPR002575">
    <property type="entry name" value="Aminoglycoside_PTrfase"/>
</dbReference>
<comment type="similarity">
    <text evidence="1">Belongs to the pseudomonas-type ThrB family.</text>
</comment>
<dbReference type="PANTHER" id="PTHR21064">
    <property type="entry name" value="AMINOGLYCOSIDE PHOSPHOTRANSFERASE DOMAIN-CONTAINING PROTEIN-RELATED"/>
    <property type="match status" value="1"/>
</dbReference>
<gene>
    <name evidence="3" type="ORF">KPL78_06925</name>
</gene>
<evidence type="ECO:0000259" key="2">
    <source>
        <dbReference type="Pfam" id="PF01636"/>
    </source>
</evidence>
<feature type="domain" description="Aminoglycoside phosphotransferase" evidence="2">
    <location>
        <begin position="33"/>
        <end position="275"/>
    </location>
</feature>
<dbReference type="Gene3D" id="3.90.1200.10">
    <property type="match status" value="1"/>
</dbReference>